<dbReference type="SUPFAM" id="SSF52833">
    <property type="entry name" value="Thioredoxin-like"/>
    <property type="match status" value="1"/>
</dbReference>
<feature type="domain" description="GST N-terminal" evidence="2">
    <location>
        <begin position="484"/>
        <end position="572"/>
    </location>
</feature>
<sequence>MSRRSKNSDSMQVRTRTERGFIKTESDLSSYSGSDSPTSPKLATNSKLNDILSYLGSRNPLPRAVSAKDTVWLLDNTAYRNSKTGKWEAEFVSAVFAQHPSCTVIDAVATVAKEIGLKENHPDSLTIEERILPFLQDIRPGTQVRALFSGSHKLSLGPGGRNGISNDIKKLPENQDDTILVPAFAEVPNEADGLKEMRTFYAEPEGWGVISDIDDTIKVTMTSDPIGILRSTFVDTPTPCEGMPELYKHIQSLIKETSPFFYLSASPYNLYPFLREFRQKHYPHGTIILRDSSFMSLPGLLSQLTLGTEEYKVDRMKKIYSWLPRRKMICIGDSTQADPESYGEIYRTFPGWVHLILIRKVTDIAAIGIEAKNEPSRFEEAFKGIPRDKWHVFEDPTECKSIIQQADGYQVVESNESNELYTLMPTNLFKRAAQFQLTALYCQTRHHPPRLLISIRFTTQLRRNSTHTHIMSASKRQRSSKDVPYELIYWPGIPGRGEHVRLVLEEAGATYTDTAHVEDGIKTVTSQIDTKSRGDSQNPPPLAPPILKHGELVISQTPNILLYLGSRLKLVPATEDDEDGIYHVNQLALTALDGLSNEPHDCHHPVAVGLYYEDQKEESLRKSKDFVQNRLPKFLGYFERVLAGEASGDGPWLYGGKLSYADLVLFQCIDGVKYAFPKAMSAAEKSGNYENVFKLYEAVKERPRIKEYLTSDRRQKYSMGIYRYYAELDVVSE</sequence>
<keyword evidence="5" id="KW-1185">Reference proteome</keyword>
<name>A0ABR2XWQ4_9PEZI</name>
<evidence type="ECO:0000313" key="5">
    <source>
        <dbReference type="Proteomes" id="UP001465668"/>
    </source>
</evidence>
<reference evidence="4 5" key="1">
    <citation type="submission" date="2024-02" db="EMBL/GenBank/DDBJ databases">
        <title>First draft genome assembly of two strains of Seiridium cardinale.</title>
        <authorList>
            <person name="Emiliani G."/>
            <person name="Scali E."/>
        </authorList>
    </citation>
    <scope>NUCLEOTIDE SEQUENCE [LARGE SCALE GENOMIC DNA]</scope>
    <source>
        <strain evidence="4 5">BM-138-000479</strain>
    </source>
</reference>
<evidence type="ECO:0000256" key="1">
    <source>
        <dbReference type="SAM" id="MobiDB-lite"/>
    </source>
</evidence>
<dbReference type="InterPro" id="IPR004046">
    <property type="entry name" value="GST_C"/>
</dbReference>
<dbReference type="PANTHER" id="PTHR28208:SF1">
    <property type="entry name" value="FILAMENT ORGANIZATION PROTEIN APP1-LIKE, PUTATIVE (AFU_ORTHOLOGUE AFUA_1G06650)-RELATED"/>
    <property type="match status" value="1"/>
</dbReference>
<dbReference type="InterPro" id="IPR036282">
    <property type="entry name" value="Glutathione-S-Trfase_C_sf"/>
</dbReference>
<protein>
    <recommendedName>
        <fullName evidence="6">Glutathione S-transferase</fullName>
    </recommendedName>
</protein>
<gene>
    <name evidence="4" type="ORF">SCAR479_05213</name>
</gene>
<feature type="compositionally biased region" description="Basic and acidic residues" evidence="1">
    <location>
        <begin position="15"/>
        <end position="26"/>
    </location>
</feature>
<feature type="compositionally biased region" description="Low complexity" evidence="1">
    <location>
        <begin position="27"/>
        <end position="40"/>
    </location>
</feature>
<organism evidence="4 5">
    <name type="scientific">Seiridium cardinale</name>
    <dbReference type="NCBI Taxonomy" id="138064"/>
    <lineage>
        <taxon>Eukaryota</taxon>
        <taxon>Fungi</taxon>
        <taxon>Dikarya</taxon>
        <taxon>Ascomycota</taxon>
        <taxon>Pezizomycotina</taxon>
        <taxon>Sordariomycetes</taxon>
        <taxon>Xylariomycetidae</taxon>
        <taxon>Amphisphaeriales</taxon>
        <taxon>Sporocadaceae</taxon>
        <taxon>Seiridium</taxon>
    </lineage>
</organism>
<feature type="region of interest" description="Disordered" evidence="1">
    <location>
        <begin position="1"/>
        <end position="42"/>
    </location>
</feature>
<dbReference type="Proteomes" id="UP001465668">
    <property type="component" value="Unassembled WGS sequence"/>
</dbReference>
<proteinExistence type="predicted"/>
<comment type="caution">
    <text evidence="4">The sequence shown here is derived from an EMBL/GenBank/DDBJ whole genome shotgun (WGS) entry which is preliminary data.</text>
</comment>
<dbReference type="PANTHER" id="PTHR28208">
    <property type="entry name" value="PHOSPHATIDATE PHOSPHATASE APP1"/>
    <property type="match status" value="1"/>
</dbReference>
<dbReference type="SUPFAM" id="SSF47616">
    <property type="entry name" value="GST C-terminal domain-like"/>
    <property type="match status" value="1"/>
</dbReference>
<dbReference type="CDD" id="cd03192">
    <property type="entry name" value="GST_C_Sigma_like"/>
    <property type="match status" value="1"/>
</dbReference>
<dbReference type="PROSITE" id="PS50405">
    <property type="entry name" value="GST_CTER"/>
    <property type="match status" value="1"/>
</dbReference>
<dbReference type="InterPro" id="IPR010987">
    <property type="entry name" value="Glutathione-S-Trfase_C-like"/>
</dbReference>
<accession>A0ABR2XWQ4</accession>
<feature type="domain" description="GST C-terminal" evidence="3">
    <location>
        <begin position="577"/>
        <end position="718"/>
    </location>
</feature>
<evidence type="ECO:0000259" key="2">
    <source>
        <dbReference type="PROSITE" id="PS50404"/>
    </source>
</evidence>
<dbReference type="InterPro" id="IPR019236">
    <property type="entry name" value="APP1_cat"/>
</dbReference>
<evidence type="ECO:0008006" key="6">
    <source>
        <dbReference type="Google" id="ProtNLM"/>
    </source>
</evidence>
<dbReference type="Gene3D" id="3.40.30.10">
    <property type="entry name" value="Glutaredoxin"/>
    <property type="match status" value="1"/>
</dbReference>
<dbReference type="Pfam" id="PF09949">
    <property type="entry name" value="APP1_cat"/>
    <property type="match status" value="1"/>
</dbReference>
<dbReference type="Gene3D" id="1.20.1050.10">
    <property type="match status" value="1"/>
</dbReference>
<dbReference type="InterPro" id="IPR004045">
    <property type="entry name" value="Glutathione_S-Trfase_N"/>
</dbReference>
<dbReference type="PROSITE" id="PS50404">
    <property type="entry name" value="GST_NTER"/>
    <property type="match status" value="1"/>
</dbReference>
<dbReference type="InterPro" id="IPR036249">
    <property type="entry name" value="Thioredoxin-like_sf"/>
</dbReference>
<dbReference type="InterPro" id="IPR052935">
    <property type="entry name" value="Mg2+_PAP"/>
</dbReference>
<dbReference type="EMBL" id="JARVKM010000017">
    <property type="protein sequence ID" value="KAK9778243.1"/>
    <property type="molecule type" value="Genomic_DNA"/>
</dbReference>
<evidence type="ECO:0000313" key="4">
    <source>
        <dbReference type="EMBL" id="KAK9778243.1"/>
    </source>
</evidence>
<dbReference type="Pfam" id="PF14497">
    <property type="entry name" value="GST_C_3"/>
    <property type="match status" value="1"/>
</dbReference>
<evidence type="ECO:0000259" key="3">
    <source>
        <dbReference type="PROSITE" id="PS50405"/>
    </source>
</evidence>